<dbReference type="STRING" id="411467.BACCAP_04866"/>
<evidence type="ECO:0000313" key="1">
    <source>
        <dbReference type="EMBL" id="EDM97341.1"/>
    </source>
</evidence>
<name>A6P2Y2_9FIRM</name>
<organism evidence="1 2">
    <name type="scientific">Pseudoflavonifractor capillosus ATCC 29799</name>
    <dbReference type="NCBI Taxonomy" id="411467"/>
    <lineage>
        <taxon>Bacteria</taxon>
        <taxon>Bacillati</taxon>
        <taxon>Bacillota</taxon>
        <taxon>Clostridia</taxon>
        <taxon>Eubacteriales</taxon>
        <taxon>Oscillospiraceae</taxon>
        <taxon>Pseudoflavonifractor</taxon>
    </lineage>
</organism>
<sequence>MTRRPVRRKIGKIYSDGTSVRLLCRHCAHAVLSRMPSENSLEKIKEMRYGQYR</sequence>
<evidence type="ECO:0000313" key="2">
    <source>
        <dbReference type="Proteomes" id="UP000003639"/>
    </source>
</evidence>
<reference evidence="1 2" key="2">
    <citation type="submission" date="2007-06" db="EMBL/GenBank/DDBJ databases">
        <title>Draft genome sequence of Pseudoflavonifractor capillosus ATCC 29799.</title>
        <authorList>
            <person name="Sudarsanam P."/>
            <person name="Ley R."/>
            <person name="Guruge J."/>
            <person name="Turnbaugh P.J."/>
            <person name="Mahowald M."/>
            <person name="Liep D."/>
            <person name="Gordon J."/>
        </authorList>
    </citation>
    <scope>NUCLEOTIDE SEQUENCE [LARGE SCALE GENOMIC DNA]</scope>
    <source>
        <strain evidence="1 2">ATCC 29799</strain>
    </source>
</reference>
<reference evidence="1 2" key="1">
    <citation type="submission" date="2007-04" db="EMBL/GenBank/DDBJ databases">
        <authorList>
            <person name="Fulton L."/>
            <person name="Clifton S."/>
            <person name="Fulton B."/>
            <person name="Xu J."/>
            <person name="Minx P."/>
            <person name="Pepin K.H."/>
            <person name="Johnson M."/>
            <person name="Thiruvilangam P."/>
            <person name="Bhonagiri V."/>
            <person name="Nash W.E."/>
            <person name="Mardis E.R."/>
            <person name="Wilson R.K."/>
        </authorList>
    </citation>
    <scope>NUCLEOTIDE SEQUENCE [LARGE SCALE GENOMIC DNA]</scope>
    <source>
        <strain evidence="1 2">ATCC 29799</strain>
    </source>
</reference>
<proteinExistence type="predicted"/>
<dbReference type="EMBL" id="AAXG02000059">
    <property type="protein sequence ID" value="EDM97341.1"/>
    <property type="molecule type" value="Genomic_DNA"/>
</dbReference>
<keyword evidence="2" id="KW-1185">Reference proteome</keyword>
<protein>
    <submittedName>
        <fullName evidence="1">Uncharacterized protein</fullName>
    </submittedName>
</protein>
<comment type="caution">
    <text evidence="1">The sequence shown here is derived from an EMBL/GenBank/DDBJ whole genome shotgun (WGS) entry which is preliminary data.</text>
</comment>
<accession>A6P2Y2</accession>
<gene>
    <name evidence="1" type="ORF">BACCAP_04866</name>
</gene>
<dbReference type="Proteomes" id="UP000003639">
    <property type="component" value="Unassembled WGS sequence"/>
</dbReference>
<dbReference type="AlphaFoldDB" id="A6P2Y2"/>